<comment type="caution">
    <text evidence="15">The sequence shown here is derived from an EMBL/GenBank/DDBJ whole genome shotgun (WGS) entry which is preliminary data.</text>
</comment>
<dbReference type="GO" id="GO:0043235">
    <property type="term" value="C:receptor complex"/>
    <property type="evidence" value="ECO:0007669"/>
    <property type="project" value="TreeGrafter"/>
</dbReference>
<dbReference type="CDD" id="cd00112">
    <property type="entry name" value="LDLa"/>
    <property type="match status" value="6"/>
</dbReference>
<gene>
    <name evidence="15" type="ORF">HOLleu_15316</name>
</gene>
<dbReference type="PRINTS" id="PR00261">
    <property type="entry name" value="LDLRECEPTOR"/>
</dbReference>
<evidence type="ECO:0000256" key="6">
    <source>
        <dbReference type="ARBA" id="ARBA00022989"/>
    </source>
</evidence>
<dbReference type="GO" id="GO:0042562">
    <property type="term" value="F:hormone binding"/>
    <property type="evidence" value="ECO:0007669"/>
    <property type="project" value="TreeGrafter"/>
</dbReference>
<dbReference type="EMBL" id="JAIZAY010000006">
    <property type="protein sequence ID" value="KAJ8040882.1"/>
    <property type="molecule type" value="Genomic_DNA"/>
</dbReference>
<evidence type="ECO:0000256" key="9">
    <source>
        <dbReference type="ARBA" id="ARBA00023170"/>
    </source>
</evidence>
<keyword evidence="8 12" id="KW-1015">Disulfide bond</keyword>
<evidence type="ECO:0000256" key="4">
    <source>
        <dbReference type="ARBA" id="ARBA00022729"/>
    </source>
</evidence>
<evidence type="ECO:0000256" key="7">
    <source>
        <dbReference type="ARBA" id="ARBA00023136"/>
    </source>
</evidence>
<feature type="chain" id="PRO_5040202482" evidence="13">
    <location>
        <begin position="32"/>
        <end position="481"/>
    </location>
</feature>
<dbReference type="Pfam" id="PF07645">
    <property type="entry name" value="EGF_CA"/>
    <property type="match status" value="1"/>
</dbReference>
<evidence type="ECO:0000259" key="14">
    <source>
        <dbReference type="PROSITE" id="PS50026"/>
    </source>
</evidence>
<feature type="disulfide bond" evidence="12">
    <location>
        <begin position="322"/>
        <end position="334"/>
    </location>
</feature>
<evidence type="ECO:0000256" key="10">
    <source>
        <dbReference type="ARBA" id="ARBA00023180"/>
    </source>
</evidence>
<keyword evidence="9 15" id="KW-0675">Receptor</keyword>
<dbReference type="Gene3D" id="4.10.400.10">
    <property type="entry name" value="Low-density Lipoprotein Receptor"/>
    <property type="match status" value="8"/>
</dbReference>
<dbReference type="FunFam" id="4.10.400.10:FF:000078">
    <property type="entry name" value="low-density lipoprotein receptor-related protein 2"/>
    <property type="match status" value="1"/>
</dbReference>
<feature type="disulfide bond" evidence="12">
    <location>
        <begin position="238"/>
        <end position="250"/>
    </location>
</feature>
<dbReference type="InterPro" id="IPR049883">
    <property type="entry name" value="NOTCH1_EGF-like"/>
</dbReference>
<dbReference type="PROSITE" id="PS00010">
    <property type="entry name" value="ASX_HYDROXYL"/>
    <property type="match status" value="1"/>
</dbReference>
<dbReference type="InterPro" id="IPR051221">
    <property type="entry name" value="LDLR-related"/>
</dbReference>
<feature type="disulfide bond" evidence="12">
    <location>
        <begin position="279"/>
        <end position="291"/>
    </location>
</feature>
<dbReference type="OrthoDB" id="5958943at2759"/>
<proteinExistence type="predicted"/>
<keyword evidence="5" id="KW-0677">Repeat</keyword>
<accession>A0A9Q1C9L3</accession>
<dbReference type="InterPro" id="IPR018097">
    <property type="entry name" value="EGF_Ca-bd_CS"/>
</dbReference>
<dbReference type="SMART" id="SM00192">
    <property type="entry name" value="LDLa"/>
    <property type="match status" value="8"/>
</dbReference>
<dbReference type="PROSITE" id="PS50068">
    <property type="entry name" value="LDLRA_2"/>
    <property type="match status" value="8"/>
</dbReference>
<dbReference type="PROSITE" id="PS01187">
    <property type="entry name" value="EGF_CA"/>
    <property type="match status" value="1"/>
</dbReference>
<evidence type="ECO:0000256" key="12">
    <source>
        <dbReference type="PROSITE-ProRule" id="PRU00124"/>
    </source>
</evidence>
<dbReference type="InterPro" id="IPR000152">
    <property type="entry name" value="EGF-type_Asp/Asn_hydroxyl_site"/>
</dbReference>
<dbReference type="GO" id="GO:0016324">
    <property type="term" value="C:apical plasma membrane"/>
    <property type="evidence" value="ECO:0007669"/>
    <property type="project" value="TreeGrafter"/>
</dbReference>
<protein>
    <submittedName>
        <fullName evidence="15">Very low-density lipoprotein receptor</fullName>
    </submittedName>
</protein>
<dbReference type="PROSITE" id="PS50026">
    <property type="entry name" value="EGF_3"/>
    <property type="match status" value="1"/>
</dbReference>
<dbReference type="InterPro" id="IPR011042">
    <property type="entry name" value="6-blade_b-propeller_TolB-like"/>
</dbReference>
<dbReference type="PROSITE" id="PS01209">
    <property type="entry name" value="LDLRA_1"/>
    <property type="match status" value="4"/>
</dbReference>
<dbReference type="PANTHER" id="PTHR22722:SF14">
    <property type="entry name" value="MEGALIN, ISOFORM A"/>
    <property type="match status" value="1"/>
</dbReference>
<comment type="subcellular location">
    <subcellularLocation>
        <location evidence="1">Membrane</location>
        <topology evidence="1">Single-pass membrane protein</topology>
    </subcellularLocation>
</comment>
<evidence type="ECO:0000256" key="8">
    <source>
        <dbReference type="ARBA" id="ARBA00023157"/>
    </source>
</evidence>
<keyword evidence="4 13" id="KW-0732">Signal</keyword>
<keyword evidence="15" id="KW-0449">Lipoprotein</keyword>
<dbReference type="InterPro" id="IPR036055">
    <property type="entry name" value="LDL_receptor-like_sf"/>
</dbReference>
<dbReference type="SUPFAM" id="SSF57424">
    <property type="entry name" value="LDL receptor-like module"/>
    <property type="match status" value="8"/>
</dbReference>
<feature type="disulfide bond" evidence="12">
    <location>
        <begin position="245"/>
        <end position="263"/>
    </location>
</feature>
<dbReference type="FunFam" id="2.10.25.10:FF:000119">
    <property type="entry name" value="vitamin K-dependent protein S"/>
    <property type="match status" value="1"/>
</dbReference>
<feature type="disulfide bond" evidence="12">
    <location>
        <begin position="329"/>
        <end position="347"/>
    </location>
</feature>
<feature type="disulfide bond" evidence="12">
    <location>
        <begin position="40"/>
        <end position="58"/>
    </location>
</feature>
<evidence type="ECO:0000256" key="3">
    <source>
        <dbReference type="ARBA" id="ARBA00022692"/>
    </source>
</evidence>
<dbReference type="PANTHER" id="PTHR22722">
    <property type="entry name" value="LOW-DENSITY LIPOPROTEIN RECEPTOR-RELATED PROTEIN 2-RELATED"/>
    <property type="match status" value="1"/>
</dbReference>
<keyword evidence="10" id="KW-0325">Glycoprotein</keyword>
<dbReference type="FunFam" id="4.10.400.10:FF:000002">
    <property type="entry name" value="Low-density lipoprotein receptor-related protein 1"/>
    <property type="match status" value="1"/>
</dbReference>
<name>A0A9Q1C9L3_HOLLE</name>
<dbReference type="PROSITE" id="PS01186">
    <property type="entry name" value="EGF_2"/>
    <property type="match status" value="1"/>
</dbReference>
<comment type="caution">
    <text evidence="11">Lacks conserved residue(s) required for the propagation of feature annotation.</text>
</comment>
<evidence type="ECO:0000313" key="16">
    <source>
        <dbReference type="Proteomes" id="UP001152320"/>
    </source>
</evidence>
<evidence type="ECO:0000313" key="15">
    <source>
        <dbReference type="EMBL" id="KAJ8040882.1"/>
    </source>
</evidence>
<dbReference type="Gene3D" id="2.120.10.30">
    <property type="entry name" value="TolB, C-terminal domain"/>
    <property type="match status" value="1"/>
</dbReference>
<organism evidence="15 16">
    <name type="scientific">Holothuria leucospilota</name>
    <name type="common">Black long sea cucumber</name>
    <name type="synonym">Mertensiothuria leucospilota</name>
    <dbReference type="NCBI Taxonomy" id="206669"/>
    <lineage>
        <taxon>Eukaryota</taxon>
        <taxon>Metazoa</taxon>
        <taxon>Echinodermata</taxon>
        <taxon>Eleutherozoa</taxon>
        <taxon>Echinozoa</taxon>
        <taxon>Holothuroidea</taxon>
        <taxon>Aspidochirotacea</taxon>
        <taxon>Aspidochirotida</taxon>
        <taxon>Holothuriidae</taxon>
        <taxon>Holothuria</taxon>
    </lineage>
</organism>
<dbReference type="InterPro" id="IPR000742">
    <property type="entry name" value="EGF"/>
</dbReference>
<evidence type="ECO:0000256" key="5">
    <source>
        <dbReference type="ARBA" id="ARBA00022737"/>
    </source>
</evidence>
<dbReference type="InterPro" id="IPR002172">
    <property type="entry name" value="LDrepeatLR_classA_rpt"/>
</dbReference>
<sequence length="481" mass="53357">MHHIFWNRVWKLVFSLAIVCLFLSQFNSVDAQCPQSKFQCANGRCIPSNWMCDAENDCGDNSDEADCEDRTCSGSEFECADKQQCIPARWQCDSDTDCEDGSDESPEGCADRTCPPDHFNCGEDDSCIPMMWVCDHDVDCNNGRDESQCHTITCSASEFTCADLSKCISGRWVCDNEPDCGDNSDEADCEEPTCAPNYFQCASTHYCIPESWTCDGDYDCVNGSDEENCETQHGASICGEGLFQCKNGDCIHDAWKCDGEDDCGDDSDEDKSICPTLTCAPHLLTCQDGSCVYGIPCNNVVDCVDGSDEHEFCAPPPAEQTCSTNQFMCRDGTCIDESRHCDGFADCVHGEDEPVDQNCGLCDSGFRYNWGTRSCEDVDECKEILGACSHICLNHNGSFTCKCQEGFQLLNHTYCKAVGPPPAVVYVYHHNIRKFNLSTYENGDLFTELSNPLALEVDVHDGIVFWSDSQEQKIMMGQSEW</sequence>
<dbReference type="GO" id="GO:0006898">
    <property type="term" value="P:receptor-mediated endocytosis"/>
    <property type="evidence" value="ECO:0007669"/>
    <property type="project" value="TreeGrafter"/>
</dbReference>
<dbReference type="SMART" id="SM00181">
    <property type="entry name" value="EGF"/>
    <property type="match status" value="1"/>
</dbReference>
<dbReference type="GO" id="GO:0005509">
    <property type="term" value="F:calcium ion binding"/>
    <property type="evidence" value="ECO:0007669"/>
    <property type="project" value="InterPro"/>
</dbReference>
<dbReference type="SMART" id="SM00179">
    <property type="entry name" value="EGF_CA"/>
    <property type="match status" value="1"/>
</dbReference>
<feature type="disulfide bond" evidence="12">
    <location>
        <begin position="174"/>
        <end position="189"/>
    </location>
</feature>
<feature type="signal peptide" evidence="13">
    <location>
        <begin position="1"/>
        <end position="31"/>
    </location>
</feature>
<keyword evidence="7" id="KW-0472">Membrane</keyword>
<evidence type="ECO:0000256" key="1">
    <source>
        <dbReference type="ARBA" id="ARBA00004167"/>
    </source>
</evidence>
<evidence type="ECO:0000256" key="11">
    <source>
        <dbReference type="PROSITE-ProRule" id="PRU00076"/>
    </source>
</evidence>
<feature type="disulfide bond" evidence="12">
    <location>
        <begin position="33"/>
        <end position="45"/>
    </location>
</feature>
<reference evidence="15" key="1">
    <citation type="submission" date="2021-10" db="EMBL/GenBank/DDBJ databases">
        <title>Tropical sea cucumber genome reveals ecological adaptation and Cuvierian tubules defense mechanism.</title>
        <authorList>
            <person name="Chen T."/>
        </authorList>
    </citation>
    <scope>NUCLEOTIDE SEQUENCE</scope>
    <source>
        <strain evidence="15">Nanhai2018</strain>
        <tissue evidence="15">Muscle</tissue>
    </source>
</reference>
<dbReference type="Gene3D" id="2.10.25.10">
    <property type="entry name" value="Laminin"/>
    <property type="match status" value="1"/>
</dbReference>
<dbReference type="FunFam" id="4.10.400.10:FF:000011">
    <property type="entry name" value="Low-density lipoprotein receptor-related protein 1"/>
    <property type="match status" value="1"/>
</dbReference>
<dbReference type="Pfam" id="PF00057">
    <property type="entry name" value="Ldl_recept_a"/>
    <property type="match status" value="8"/>
</dbReference>
<evidence type="ECO:0000256" key="13">
    <source>
        <dbReference type="SAM" id="SignalP"/>
    </source>
</evidence>
<dbReference type="InterPro" id="IPR001881">
    <property type="entry name" value="EGF-like_Ca-bd_dom"/>
</dbReference>
<dbReference type="AlphaFoldDB" id="A0A9Q1C9L3"/>
<keyword evidence="2 11" id="KW-0245">EGF-like domain</keyword>
<feature type="domain" description="EGF-like" evidence="14">
    <location>
        <begin position="377"/>
        <end position="416"/>
    </location>
</feature>
<dbReference type="Proteomes" id="UP001152320">
    <property type="component" value="Chromosome 6"/>
</dbReference>
<keyword evidence="3" id="KW-0812">Transmembrane</keyword>
<keyword evidence="6" id="KW-1133">Transmembrane helix</keyword>
<keyword evidence="16" id="KW-1185">Reference proteome</keyword>
<feature type="disulfide bond" evidence="12">
    <location>
        <begin position="52"/>
        <end position="67"/>
    </location>
</feature>
<dbReference type="InterPro" id="IPR023415">
    <property type="entry name" value="LDLR_class-A_CS"/>
</dbReference>
<feature type="disulfide bond" evidence="12">
    <location>
        <begin position="134"/>
        <end position="149"/>
    </location>
</feature>
<dbReference type="SUPFAM" id="SSF57196">
    <property type="entry name" value="EGF/Laminin"/>
    <property type="match status" value="1"/>
</dbReference>
<feature type="disulfide bond" evidence="12">
    <location>
        <begin position="214"/>
        <end position="229"/>
    </location>
</feature>
<evidence type="ECO:0000256" key="2">
    <source>
        <dbReference type="ARBA" id="ARBA00022536"/>
    </source>
</evidence>